<dbReference type="OrthoDB" id="122018at2759"/>
<proteinExistence type="predicted"/>
<dbReference type="InterPro" id="IPR058316">
    <property type="entry name" value="DUF8003"/>
</dbReference>
<dbReference type="Proteomes" id="UP000790787">
    <property type="component" value="Chromosome 13"/>
</dbReference>
<protein>
    <submittedName>
        <fullName evidence="2">Uncharacterized protein LOC107830930 isoform X2</fullName>
    </submittedName>
</protein>
<evidence type="ECO:0000313" key="2">
    <source>
        <dbReference type="RefSeq" id="XP_016514111.2"/>
    </source>
</evidence>
<reference evidence="2" key="2">
    <citation type="submission" date="2025-08" db="UniProtKB">
        <authorList>
            <consortium name="RefSeq"/>
        </authorList>
    </citation>
    <scope>IDENTIFICATION</scope>
    <source>
        <tissue evidence="2">Leaf</tissue>
    </source>
</reference>
<dbReference type="SMART" id="SM01411">
    <property type="entry name" value="Ephrin_rec_like"/>
    <property type="match status" value="1"/>
</dbReference>
<gene>
    <name evidence="2" type="primary">LOC107830930</name>
</gene>
<accession>A0A1S4DL45</accession>
<sequence>MAVPLIHLFIFHVFVYVNFHTLCFVSASLSDFSILDYNNNFDSDPLNGDYAPPSPPPPSPPPHPPSLTCDELPGIGSLNTTCELNYNVNFTRDVYIEGTGNLFILQGVVLSCPVPGCSVTINITGHLKLNGNARIIGGSVYIVAGNASLISLSVINVTGLAGDPPEQSSGTPKDYQGGGGGHGGRGASCVMDNKKLPEDVWGGDTYSWKSLEQPFSYGSKGQSTNKDDDYGGNGGGKIWLEVMDVLDAWGTLLADGGDGGIKGGGGSGGSIYIKSKKMTGGGKISASGGNGFAGGGGGRVSVEIFSRHDDSVFLVHGGRSFGCPTNAGAAGTFYDAVPRRLVVNNHNLSTDTDTLLFEFPNHPLWTNVYIQDHARATVPLLWSRVQVRGQLSLSHGAILSFGLVHYALSEFELLAEELLMSDSVFKIYGSLRMSVKIHLMLNSKMLIDGDGDAIVATSLLEVSNLVVLKGSSVIQSNANLGVHGQGSLNLTGPGDLIEAQHLVLSLFYSINVGPGSVLRGPLQNAGVNHTLPNRIDISPRRLQCECLTIFYSSGCTGGLGSGVLLPNGLSSGAGHGGRGGDAYYNGSYISGGISYGDTGLPCELGSGSGNHSFSSSTSGGGIIVMGSLEHSLSRLSVYGSIQADGESFGKYSKEEDSRVLSNIGPGGGSGGTILLFVQSLALGDSSSISTIGGHGSPNGGGGGGGRIHFHWSGISIGDEYLPITSVKGTINVGGGIGRGLGRDGENGTLSGKPCPKGLYGIFCQECPIGTYKNVSGSDRSLCVKCPSHELPHRALYIAIRGGVTDTPCPYKCISDRYHMPRCYTALEELIYTFGGPWLFGCLLFSLLILLALVLSVARIKFVSADELPGPVAARRGSPIDRSFPFLESLNEVLETSRTEESETHVHRMYLLGNNTFSEPWHLPHSPPKAVIEIVYEDAFNRFVDEINDLASYQWWEGSVYGILCTFAYPLAWSWLQWRRKKKIQRLREFVRSEYDHACLRSCRSRALYEGLKVAATSDLMLAYVDFYLGGDEKRDDLPPRLHQRLPMSILFGGDGSYMAPFSLQSDNILTSLMSQSVPPTIWYRLVAGLNAQLRLVRRGHLRANFHPVISWLETHANPSLHAHGLRVYLARFQPSSSGYDQFGLLVCTVENEPVMPSEGQNRSLLLEKHPRTPANRWRKAFDLVRVNEHVAMQKRLPGEILNDKNLQALKDQLTLCYPFYYIIRNTRPVGHQDVIGLVISILLLGDFSLVLLTLLQLYSISMLDVFFFLSILPLGILLPFPAGINALFSHGPTRSAVPARVYAMWNIISTINVVVAFICGFVHFHSQSSTKRHSNFQSWNFSMDDSGWWMLPTGLLLFKVSQANLINYHVANLEIQDRTLYSNDPDVFWRS</sequence>
<reference evidence="1" key="1">
    <citation type="journal article" date="2014" name="Nat. Commun.">
        <title>The tobacco genome sequence and its comparison with those of tomato and potato.</title>
        <authorList>
            <person name="Sierro N."/>
            <person name="Battey J.N."/>
            <person name="Ouadi S."/>
            <person name="Bakaher N."/>
            <person name="Bovet L."/>
            <person name="Willig A."/>
            <person name="Goepfert S."/>
            <person name="Peitsch M.C."/>
            <person name="Ivanov N.V."/>
        </authorList>
    </citation>
    <scope>NUCLEOTIDE SEQUENCE [LARGE SCALE GENOMIC DNA]</scope>
</reference>
<dbReference type="PANTHER" id="PTHR31513:SF10">
    <property type="entry name" value="TYROSINE-PROTEIN KINASE EPHRIN TYPE A_B RECEPTOR-LIKE DOMAIN-CONTAINING PROTEIN"/>
    <property type="match status" value="1"/>
</dbReference>
<dbReference type="GeneID" id="107830930"/>
<dbReference type="PANTHER" id="PTHR31513">
    <property type="entry name" value="EPHRIN TYPE-B RECEPTOR"/>
    <property type="match status" value="1"/>
</dbReference>
<keyword evidence="1" id="KW-1185">Reference proteome</keyword>
<dbReference type="Pfam" id="PF26010">
    <property type="entry name" value="DUF8003"/>
    <property type="match status" value="1"/>
</dbReference>
<dbReference type="RefSeq" id="XP_016514111.1">
    <property type="nucleotide sequence ID" value="XM_016658625.1"/>
</dbReference>
<evidence type="ECO:0000313" key="1">
    <source>
        <dbReference type="Proteomes" id="UP000790787"/>
    </source>
</evidence>
<organism evidence="1 2">
    <name type="scientific">Nicotiana tabacum</name>
    <name type="common">Common tobacco</name>
    <dbReference type="NCBI Taxonomy" id="4097"/>
    <lineage>
        <taxon>Eukaryota</taxon>
        <taxon>Viridiplantae</taxon>
        <taxon>Streptophyta</taxon>
        <taxon>Embryophyta</taxon>
        <taxon>Tracheophyta</taxon>
        <taxon>Spermatophyta</taxon>
        <taxon>Magnoliopsida</taxon>
        <taxon>eudicotyledons</taxon>
        <taxon>Gunneridae</taxon>
        <taxon>Pentapetalae</taxon>
        <taxon>asterids</taxon>
        <taxon>lamiids</taxon>
        <taxon>Solanales</taxon>
        <taxon>Solanaceae</taxon>
        <taxon>Nicotianoideae</taxon>
        <taxon>Nicotianeae</taxon>
        <taxon>Nicotiana</taxon>
    </lineage>
</organism>
<dbReference type="RefSeq" id="XP_016514111.2">
    <property type="nucleotide sequence ID" value="XM_016658625.2"/>
</dbReference>
<name>A0A1S4DL45_TOBAC</name>